<dbReference type="SMART" id="SM01411">
    <property type="entry name" value="Ephrin_rec_like"/>
    <property type="match status" value="7"/>
</dbReference>
<dbReference type="InterPro" id="IPR009030">
    <property type="entry name" value="Growth_fac_rcpt_cys_sf"/>
</dbReference>
<feature type="domain" description="Tyrosine-protein kinase ephrin type A/B receptor-like" evidence="2">
    <location>
        <begin position="151"/>
        <end position="186"/>
    </location>
</feature>
<organism evidence="3 4">
    <name type="scientific">Raphidocelis subcapitata</name>
    <dbReference type="NCBI Taxonomy" id="307507"/>
    <lineage>
        <taxon>Eukaryota</taxon>
        <taxon>Viridiplantae</taxon>
        <taxon>Chlorophyta</taxon>
        <taxon>core chlorophytes</taxon>
        <taxon>Chlorophyceae</taxon>
        <taxon>CS clade</taxon>
        <taxon>Sphaeropleales</taxon>
        <taxon>Selenastraceae</taxon>
        <taxon>Raphidocelis</taxon>
    </lineage>
</organism>
<protein>
    <recommendedName>
        <fullName evidence="2">Tyrosine-protein kinase ephrin type A/B receptor-like domain-containing protein</fullName>
    </recommendedName>
</protein>
<dbReference type="InterPro" id="IPR011641">
    <property type="entry name" value="Tyr-kin_ephrin_A/B_rcpt-like"/>
</dbReference>
<gene>
    <name evidence="3" type="ORF">Rsub_01651</name>
</gene>
<feature type="signal peptide" evidence="1">
    <location>
        <begin position="1"/>
        <end position="36"/>
    </location>
</feature>
<evidence type="ECO:0000259" key="2">
    <source>
        <dbReference type="Pfam" id="PF07699"/>
    </source>
</evidence>
<name>A0A2V0NT58_9CHLO</name>
<sequence length="540" mass="54891">MATFRTPGSPERRPRGPPLPVLLSAVLFLLAGSAGAYTLDCGRIPFCTSCVPRRIGTVTRLVCVGCSSGYAVGATGRTCVCAAGFFWDEALGTCSACNSGSWCPGGDADLMGPRYPCGTNMTTTTNYARYEGQCVPQPGCGMTAEGTMAAPCDVGFYSYGLERKRCTRCPRTFTTASAGAASKWKCACPPGYRYADESAVPCGFGSYKAGVDFNTVCTPCATGLTTPTGTAGAASDCRLARPGYRVVKSGDAVTGAAACGKGFYSAGGDTEACSACPNGTTTITSLATKPADCRAAPGYGYSSGAVAACGYGYFKSSLANVPCSSCGSGLLTPTEAASSYEDCFIPSGWGAVVLSYDDPVTMTGSRCAGGTYGTADPIFGPRSSSYACQKCPLYMTTADTDPSLTTEQQATVVNGGSVSCLTQPAYGFNSTAGLAYRCTDGTYSEGYARDPCASCPGNMTTADTDPSLTAQQQAAVLNAAASACATLPGYGFNSTAGTAYRCTDGTYSEGFTREPCASCPAGTTTADTDLNTGSGACIAI</sequence>
<reference evidence="3 4" key="1">
    <citation type="journal article" date="2018" name="Sci. Rep.">
        <title>Raphidocelis subcapitata (=Pseudokirchneriella subcapitata) provides an insight into genome evolution and environmental adaptations in the Sphaeropleales.</title>
        <authorList>
            <person name="Suzuki S."/>
            <person name="Yamaguchi H."/>
            <person name="Nakajima N."/>
            <person name="Kawachi M."/>
        </authorList>
    </citation>
    <scope>NUCLEOTIDE SEQUENCE [LARGE SCALE GENOMIC DNA]</scope>
    <source>
        <strain evidence="3 4">NIES-35</strain>
    </source>
</reference>
<dbReference type="InParanoid" id="A0A2V0NT58"/>
<dbReference type="Pfam" id="PF07699">
    <property type="entry name" value="Ephrin_rec_like"/>
    <property type="match status" value="2"/>
</dbReference>
<dbReference type="Proteomes" id="UP000247498">
    <property type="component" value="Unassembled WGS sequence"/>
</dbReference>
<evidence type="ECO:0000313" key="4">
    <source>
        <dbReference type="Proteomes" id="UP000247498"/>
    </source>
</evidence>
<accession>A0A2V0NT58</accession>
<feature type="domain" description="Tyrosine-protein kinase ephrin type A/B receptor-like" evidence="2">
    <location>
        <begin position="258"/>
        <end position="293"/>
    </location>
</feature>
<dbReference type="OrthoDB" id="430340at2759"/>
<keyword evidence="1" id="KW-0732">Signal</keyword>
<feature type="chain" id="PRO_5015890651" description="Tyrosine-protein kinase ephrin type A/B receptor-like domain-containing protein" evidence="1">
    <location>
        <begin position="37"/>
        <end position="540"/>
    </location>
</feature>
<keyword evidence="4" id="KW-1185">Reference proteome</keyword>
<evidence type="ECO:0000313" key="3">
    <source>
        <dbReference type="EMBL" id="GBF88750.1"/>
    </source>
</evidence>
<evidence type="ECO:0000256" key="1">
    <source>
        <dbReference type="SAM" id="SignalP"/>
    </source>
</evidence>
<dbReference type="AlphaFoldDB" id="A0A2V0NT58"/>
<comment type="caution">
    <text evidence="3">The sequence shown here is derived from an EMBL/GenBank/DDBJ whole genome shotgun (WGS) entry which is preliminary data.</text>
</comment>
<proteinExistence type="predicted"/>
<dbReference type="Gene3D" id="2.10.50.10">
    <property type="entry name" value="Tumor Necrosis Factor Receptor, subunit A, domain 2"/>
    <property type="match status" value="1"/>
</dbReference>
<dbReference type="SUPFAM" id="SSF57184">
    <property type="entry name" value="Growth factor receptor domain"/>
    <property type="match status" value="1"/>
</dbReference>
<dbReference type="EMBL" id="BDRX01000006">
    <property type="protein sequence ID" value="GBF88750.1"/>
    <property type="molecule type" value="Genomic_DNA"/>
</dbReference>
<dbReference type="STRING" id="307507.A0A2V0NT58"/>